<keyword evidence="1" id="KW-1185">Reference proteome</keyword>
<sequence length="160" mass="19735">MILSKEFYDKCCPSYQKVIDELEKKIAEIEKCNDATKGEKVILAIYQFSKRHLTPGEYWEHCFDCFKLRKSMIRYIGTYAKFIALKKLRRDIIKHAFYHLYLNKNVNWSRRFYWGSNYPKLDYFRSECQWEWNIVYERDLYYPHDCLKLCLRKFEQQTSK</sequence>
<evidence type="ECO:0000313" key="1">
    <source>
        <dbReference type="Proteomes" id="UP000887578"/>
    </source>
</evidence>
<evidence type="ECO:0000313" key="2">
    <source>
        <dbReference type="WBParaSite" id="PDA_v2.g21974.t1"/>
    </source>
</evidence>
<protein>
    <submittedName>
        <fullName evidence="2">Uncharacterized protein</fullName>
    </submittedName>
</protein>
<dbReference type="WBParaSite" id="PDA_v2.g21974.t1">
    <property type="protein sequence ID" value="PDA_v2.g21974.t1"/>
    <property type="gene ID" value="PDA_v2.g21974"/>
</dbReference>
<dbReference type="Proteomes" id="UP000887578">
    <property type="component" value="Unplaced"/>
</dbReference>
<reference evidence="2" key="1">
    <citation type="submission" date="2022-11" db="UniProtKB">
        <authorList>
            <consortium name="WormBaseParasite"/>
        </authorList>
    </citation>
    <scope>IDENTIFICATION</scope>
</reference>
<proteinExistence type="predicted"/>
<accession>A0A914Q489</accession>
<dbReference type="AlphaFoldDB" id="A0A914Q489"/>
<organism evidence="1 2">
    <name type="scientific">Panagrolaimus davidi</name>
    <dbReference type="NCBI Taxonomy" id="227884"/>
    <lineage>
        <taxon>Eukaryota</taxon>
        <taxon>Metazoa</taxon>
        <taxon>Ecdysozoa</taxon>
        <taxon>Nematoda</taxon>
        <taxon>Chromadorea</taxon>
        <taxon>Rhabditida</taxon>
        <taxon>Tylenchina</taxon>
        <taxon>Panagrolaimomorpha</taxon>
        <taxon>Panagrolaimoidea</taxon>
        <taxon>Panagrolaimidae</taxon>
        <taxon>Panagrolaimus</taxon>
    </lineage>
</organism>
<name>A0A914Q489_9BILA</name>